<feature type="chain" id="PRO_5043353669" evidence="1">
    <location>
        <begin position="22"/>
        <end position="524"/>
    </location>
</feature>
<dbReference type="AlphaFoldDB" id="A0AAW9N0I7"/>
<keyword evidence="1" id="KW-0732">Signal</keyword>
<reference evidence="2 3" key="1">
    <citation type="submission" date="2024-01" db="EMBL/GenBank/DDBJ databases">
        <title>Complete genome sequence of Citroniella saccharovorans strain M6.X9, isolated from human fecal sample.</title>
        <authorList>
            <person name="Cheng G."/>
            <person name="Westerholm M."/>
            <person name="Schnurer A."/>
        </authorList>
    </citation>
    <scope>NUCLEOTIDE SEQUENCE [LARGE SCALE GENOMIC DNA]</scope>
    <source>
        <strain evidence="2 3">DSM 29873</strain>
    </source>
</reference>
<dbReference type="PANTHER" id="PTHR30032">
    <property type="entry name" value="N-ACETYLMURAMOYL-L-ALANINE AMIDASE-RELATED"/>
    <property type="match status" value="1"/>
</dbReference>
<evidence type="ECO:0000313" key="2">
    <source>
        <dbReference type="EMBL" id="MEB3430190.1"/>
    </source>
</evidence>
<sequence>MKKLFFLSLLTFLLIFTKSLATQPLVLAGEDRYETSFKVNESLNKGSDALILVSGHDYKSQVIASSLSEKLSSRLYYLKDDNLDKRIEDLAKDMRIRKIYLFEGEKNFSEDIKNKLRNLKELEIISLKDDKDQIDINRKYFREASKAILISKENYADGISAVSLAINKSYPIYLIDENNARMIGENLKKDGIKESIIVAGPSSLSFNLEEFFPNPIRICGPDRYETSLNLFEKYYPKSDSIVITKGDNFADAILSGPVSYQNSTITLLVKEKLSDLDFYNLDYKRLTVVGGRLDRVRKKDYDKVLYLSPHQDDELVFFAPAIREDLKAGKEVYIALLTNGEKTGAITLINEKLAKDKKIGPIELIKARNLEFKHSCMELGIKKENIFFFGYTNLAINEKDVEDSLKSLRKKLGNDILIKALSPYKYELNRDHSLIGRVTKKFAIENNLALYLFGGDYNFKKGDYRAIVIESDMSTFISIKNALNYYKKWDPENGFYAVGWHSVPELFTRMEKLRGSIIVEKINI</sequence>
<dbReference type="InterPro" id="IPR007253">
    <property type="entry name" value="Cell_wall-bd_2"/>
</dbReference>
<dbReference type="InterPro" id="IPR024078">
    <property type="entry name" value="LmbE-like_dom_sf"/>
</dbReference>
<dbReference type="SUPFAM" id="SSF102588">
    <property type="entry name" value="LmbE-like"/>
    <property type="match status" value="1"/>
</dbReference>
<protein>
    <submittedName>
        <fullName evidence="2">Cell wall-binding repeat-containing protein</fullName>
    </submittedName>
</protein>
<feature type="signal peptide" evidence="1">
    <location>
        <begin position="1"/>
        <end position="21"/>
    </location>
</feature>
<dbReference type="Gene3D" id="3.40.50.10320">
    <property type="entry name" value="LmbE-like"/>
    <property type="match status" value="1"/>
</dbReference>
<organism evidence="2 3">
    <name type="scientific">Citroniella saccharovorans</name>
    <dbReference type="NCBI Taxonomy" id="2053367"/>
    <lineage>
        <taxon>Bacteria</taxon>
        <taxon>Bacillati</taxon>
        <taxon>Bacillota</taxon>
        <taxon>Tissierellia</taxon>
        <taxon>Tissierellales</taxon>
        <taxon>Peptoniphilaceae</taxon>
        <taxon>Citroniella</taxon>
    </lineage>
</organism>
<evidence type="ECO:0000256" key="1">
    <source>
        <dbReference type="SAM" id="SignalP"/>
    </source>
</evidence>
<dbReference type="Pfam" id="PF02585">
    <property type="entry name" value="PIG-L"/>
    <property type="match status" value="1"/>
</dbReference>
<name>A0AAW9N0I7_9FIRM</name>
<proteinExistence type="predicted"/>
<comment type="caution">
    <text evidence="2">The sequence shown here is derived from an EMBL/GenBank/DDBJ whole genome shotgun (WGS) entry which is preliminary data.</text>
</comment>
<evidence type="ECO:0000313" key="3">
    <source>
        <dbReference type="Proteomes" id="UP001357733"/>
    </source>
</evidence>
<keyword evidence="3" id="KW-1185">Reference proteome</keyword>
<dbReference type="Pfam" id="PF04122">
    <property type="entry name" value="CW_binding_2"/>
    <property type="match status" value="2"/>
</dbReference>
<dbReference type="Gene3D" id="3.40.50.12090">
    <property type="match status" value="1"/>
</dbReference>
<dbReference type="EMBL" id="JAYKOT010000003">
    <property type="protein sequence ID" value="MEB3430190.1"/>
    <property type="molecule type" value="Genomic_DNA"/>
</dbReference>
<dbReference type="PANTHER" id="PTHR30032:SF8">
    <property type="entry name" value="GERMINATION-SPECIFIC N-ACETYLMURAMOYL-L-ALANINE AMIDASE"/>
    <property type="match status" value="1"/>
</dbReference>
<dbReference type="InterPro" id="IPR051922">
    <property type="entry name" value="Bact_Sporulation_Assoc"/>
</dbReference>
<gene>
    <name evidence="2" type="ORF">VLK81_09360</name>
</gene>
<dbReference type="InterPro" id="IPR003737">
    <property type="entry name" value="GlcNAc_PI_deacetylase-related"/>
</dbReference>
<dbReference type="RefSeq" id="WP_324620379.1">
    <property type="nucleotide sequence ID" value="NZ_JAYKOT010000003.1"/>
</dbReference>
<dbReference type="Proteomes" id="UP001357733">
    <property type="component" value="Unassembled WGS sequence"/>
</dbReference>
<accession>A0AAW9N0I7</accession>